<reference evidence="1" key="1">
    <citation type="submission" date="2021-06" db="EMBL/GenBank/DDBJ databases">
        <title>Parelaphostrongylus tenuis whole genome reference sequence.</title>
        <authorList>
            <person name="Garwood T.J."/>
            <person name="Larsen P.A."/>
            <person name="Fountain-Jones N.M."/>
            <person name="Garbe J.R."/>
            <person name="Macchietto M.G."/>
            <person name="Kania S.A."/>
            <person name="Gerhold R.W."/>
            <person name="Richards J.E."/>
            <person name="Wolf T.M."/>
        </authorList>
    </citation>
    <scope>NUCLEOTIDE SEQUENCE</scope>
    <source>
        <strain evidence="1">MNPRO001-30</strain>
        <tissue evidence="1">Meninges</tissue>
    </source>
</reference>
<dbReference type="Proteomes" id="UP001196413">
    <property type="component" value="Unassembled WGS sequence"/>
</dbReference>
<sequence>MGKKPQSAELEQSIEPQGALIMLLFPHPRSPVCGEVTVDGMSVESCAIVIAGDSRDDSRDNLSSDL</sequence>
<name>A0AAD5WEI2_PARTN</name>
<gene>
    <name evidence="1" type="ORF">KIN20_028071</name>
</gene>
<evidence type="ECO:0000313" key="2">
    <source>
        <dbReference type="Proteomes" id="UP001196413"/>
    </source>
</evidence>
<accession>A0AAD5WEI2</accession>
<organism evidence="1 2">
    <name type="scientific">Parelaphostrongylus tenuis</name>
    <name type="common">Meningeal worm</name>
    <dbReference type="NCBI Taxonomy" id="148309"/>
    <lineage>
        <taxon>Eukaryota</taxon>
        <taxon>Metazoa</taxon>
        <taxon>Ecdysozoa</taxon>
        <taxon>Nematoda</taxon>
        <taxon>Chromadorea</taxon>
        <taxon>Rhabditida</taxon>
        <taxon>Rhabditina</taxon>
        <taxon>Rhabditomorpha</taxon>
        <taxon>Strongyloidea</taxon>
        <taxon>Metastrongylidae</taxon>
        <taxon>Parelaphostrongylus</taxon>
    </lineage>
</organism>
<comment type="caution">
    <text evidence="1">The sequence shown here is derived from an EMBL/GenBank/DDBJ whole genome shotgun (WGS) entry which is preliminary data.</text>
</comment>
<evidence type="ECO:0000313" key="1">
    <source>
        <dbReference type="EMBL" id="KAJ1367207.1"/>
    </source>
</evidence>
<proteinExistence type="predicted"/>
<dbReference type="EMBL" id="JAHQIW010005803">
    <property type="protein sequence ID" value="KAJ1367207.1"/>
    <property type="molecule type" value="Genomic_DNA"/>
</dbReference>
<protein>
    <submittedName>
        <fullName evidence="1">Uncharacterized protein</fullName>
    </submittedName>
</protein>
<keyword evidence="2" id="KW-1185">Reference proteome</keyword>
<dbReference type="AlphaFoldDB" id="A0AAD5WEI2"/>